<dbReference type="GO" id="GO:0016616">
    <property type="term" value="F:oxidoreductase activity, acting on the CH-OH group of donors, NAD or NADP as acceptor"/>
    <property type="evidence" value="ECO:0007669"/>
    <property type="project" value="UniProtKB-ARBA"/>
</dbReference>
<dbReference type="PIRSF" id="PIRSF000126">
    <property type="entry name" value="11-beta-HSD1"/>
    <property type="match status" value="1"/>
</dbReference>
<proteinExistence type="inferred from homology"/>
<dbReference type="SMART" id="SM00822">
    <property type="entry name" value="PKS_KR"/>
    <property type="match status" value="1"/>
</dbReference>
<dbReference type="InterPro" id="IPR036291">
    <property type="entry name" value="NAD(P)-bd_dom_sf"/>
</dbReference>
<evidence type="ECO:0000313" key="6">
    <source>
        <dbReference type="Proteomes" id="UP000000268"/>
    </source>
</evidence>
<dbReference type="InterPro" id="IPR020904">
    <property type="entry name" value="Sc_DH/Rdtase_CS"/>
</dbReference>
<evidence type="ECO:0000256" key="1">
    <source>
        <dbReference type="ARBA" id="ARBA00006484"/>
    </source>
</evidence>
<organism evidence="5 6">
    <name type="scientific">Acaryochloris marina (strain MBIC 11017)</name>
    <dbReference type="NCBI Taxonomy" id="329726"/>
    <lineage>
        <taxon>Bacteria</taxon>
        <taxon>Bacillati</taxon>
        <taxon>Cyanobacteriota</taxon>
        <taxon>Cyanophyceae</taxon>
        <taxon>Acaryochloridales</taxon>
        <taxon>Acaryochloridaceae</taxon>
        <taxon>Acaryochloris</taxon>
    </lineage>
</organism>
<evidence type="ECO:0000313" key="5">
    <source>
        <dbReference type="EMBL" id="ABW30584.1"/>
    </source>
</evidence>
<protein>
    <submittedName>
        <fullName evidence="5">3-oxoacyl-[acyl-carrier-protein] reductase</fullName>
    </submittedName>
</protein>
<reference evidence="5 6" key="1">
    <citation type="journal article" date="2008" name="Proc. Natl. Acad. Sci. U.S.A.">
        <title>Niche adaptation and genome expansion in the chlorophyll d-producing cyanobacterium Acaryochloris marina.</title>
        <authorList>
            <person name="Swingley W.D."/>
            <person name="Chen M."/>
            <person name="Cheung P.C."/>
            <person name="Conrad A.L."/>
            <person name="Dejesa L.C."/>
            <person name="Hao J."/>
            <person name="Honchak B.M."/>
            <person name="Karbach L.E."/>
            <person name="Kurdoglu A."/>
            <person name="Lahiri S."/>
            <person name="Mastrian S.D."/>
            <person name="Miyashita H."/>
            <person name="Page L."/>
            <person name="Ramakrishna P."/>
            <person name="Satoh S."/>
            <person name="Sattley W.M."/>
            <person name="Shimada Y."/>
            <person name="Taylor H.L."/>
            <person name="Tomo T."/>
            <person name="Tsuchiya T."/>
            <person name="Wang Z.T."/>
            <person name="Raymond J."/>
            <person name="Mimuro M."/>
            <person name="Blankenship R.E."/>
            <person name="Touchman J.W."/>
        </authorList>
    </citation>
    <scope>NUCLEOTIDE SEQUENCE [LARGE SCALE GENOMIC DNA]</scope>
    <source>
        <strain evidence="6">MBIC 11017</strain>
    </source>
</reference>
<dbReference type="Pfam" id="PF00106">
    <property type="entry name" value="adh_short"/>
    <property type="match status" value="1"/>
</dbReference>
<dbReference type="RefSeq" id="WP_012165804.1">
    <property type="nucleotide sequence ID" value="NC_009925.1"/>
</dbReference>
<dbReference type="NCBIfam" id="NF005672">
    <property type="entry name" value="PRK07454.1"/>
    <property type="match status" value="1"/>
</dbReference>
<accession>B0CF68</accession>
<dbReference type="Gene3D" id="3.40.50.720">
    <property type="entry name" value="NAD(P)-binding Rossmann-like Domain"/>
    <property type="match status" value="1"/>
</dbReference>
<dbReference type="InterPro" id="IPR002347">
    <property type="entry name" value="SDR_fam"/>
</dbReference>
<dbReference type="CDD" id="cd05233">
    <property type="entry name" value="SDR_c"/>
    <property type="match status" value="1"/>
</dbReference>
<dbReference type="GO" id="GO:0016020">
    <property type="term" value="C:membrane"/>
    <property type="evidence" value="ECO:0007669"/>
    <property type="project" value="TreeGrafter"/>
</dbReference>
<keyword evidence="2" id="KW-0560">Oxidoreductase</keyword>
<feature type="domain" description="Ketoreductase" evidence="4">
    <location>
        <begin position="7"/>
        <end position="196"/>
    </location>
</feature>
<evidence type="ECO:0000256" key="3">
    <source>
        <dbReference type="RuleBase" id="RU000363"/>
    </source>
</evidence>
<dbReference type="FunFam" id="3.40.50.720:FF:000047">
    <property type="entry name" value="NADP-dependent L-serine/L-allo-threonine dehydrogenase"/>
    <property type="match status" value="1"/>
</dbReference>
<dbReference type="STRING" id="329726.AM1_5634"/>
<keyword evidence="6" id="KW-1185">Reference proteome</keyword>
<evidence type="ECO:0000256" key="2">
    <source>
        <dbReference type="ARBA" id="ARBA00023002"/>
    </source>
</evidence>
<dbReference type="Proteomes" id="UP000000268">
    <property type="component" value="Chromosome"/>
</dbReference>
<dbReference type="HOGENOM" id="CLU_010194_2_10_3"/>
<dbReference type="PANTHER" id="PTHR44196:SF1">
    <property type="entry name" value="DEHYDROGENASE_REDUCTASE SDR FAMILY MEMBER 7B"/>
    <property type="match status" value="1"/>
</dbReference>
<dbReference type="eggNOG" id="COG4221">
    <property type="taxonomic scope" value="Bacteria"/>
</dbReference>
<comment type="similarity">
    <text evidence="1 3">Belongs to the short-chain dehydrogenases/reductases (SDR) family.</text>
</comment>
<evidence type="ECO:0000259" key="4">
    <source>
        <dbReference type="SMART" id="SM00822"/>
    </source>
</evidence>
<dbReference type="EMBL" id="CP000828">
    <property type="protein sequence ID" value="ABW30584.1"/>
    <property type="molecule type" value="Genomic_DNA"/>
</dbReference>
<dbReference type="KEGG" id="amr:AM1_5634"/>
<sequence length="241" mass="25934">MTAQRKLRALITGASRGIGRATAEAFAASNIDLVLVSRSQAQLDELAQTLQEQGVEVRGVAINLSEVGQVKSQISQLLDQVGSIDILINNAGMGYTGELIDMPLADWQRVLGLNVTSVFECVQAVLPGMRSQQQGTIINIVSIAGQQAFPQWGAYCASKFALMGFTKSLAQEERPHGIRVTAVCPGAVNTPLWDTDTVDADFDRSAMLRPENVAQSILHIVQMPQNAVIEELVLMPNAGTF</sequence>
<dbReference type="PRINTS" id="PR00081">
    <property type="entry name" value="GDHRDH"/>
</dbReference>
<dbReference type="PRINTS" id="PR00080">
    <property type="entry name" value="SDRFAMILY"/>
</dbReference>
<dbReference type="AlphaFoldDB" id="B0CF68"/>
<name>B0CF68_ACAM1</name>
<dbReference type="OrthoDB" id="9775296at2"/>
<dbReference type="InterPro" id="IPR057326">
    <property type="entry name" value="KR_dom"/>
</dbReference>
<dbReference type="SUPFAM" id="SSF51735">
    <property type="entry name" value="NAD(P)-binding Rossmann-fold domains"/>
    <property type="match status" value="1"/>
</dbReference>
<dbReference type="PANTHER" id="PTHR44196">
    <property type="entry name" value="DEHYDROGENASE/REDUCTASE SDR FAMILY MEMBER 7B"/>
    <property type="match status" value="1"/>
</dbReference>
<gene>
    <name evidence="5" type="ordered locus">AM1_5634</name>
</gene>
<dbReference type="PROSITE" id="PS00061">
    <property type="entry name" value="ADH_SHORT"/>
    <property type="match status" value="1"/>
</dbReference>